<feature type="non-terminal residue" evidence="1">
    <location>
        <position position="107"/>
    </location>
</feature>
<accession>A0ABN8HVP7</accession>
<dbReference type="EMBL" id="OW152824">
    <property type="protein sequence ID" value="CAH2040250.1"/>
    <property type="molecule type" value="Genomic_DNA"/>
</dbReference>
<organism evidence="1 2">
    <name type="scientific">Iphiclides podalirius</name>
    <name type="common">scarce swallowtail</name>
    <dbReference type="NCBI Taxonomy" id="110791"/>
    <lineage>
        <taxon>Eukaryota</taxon>
        <taxon>Metazoa</taxon>
        <taxon>Ecdysozoa</taxon>
        <taxon>Arthropoda</taxon>
        <taxon>Hexapoda</taxon>
        <taxon>Insecta</taxon>
        <taxon>Pterygota</taxon>
        <taxon>Neoptera</taxon>
        <taxon>Endopterygota</taxon>
        <taxon>Lepidoptera</taxon>
        <taxon>Glossata</taxon>
        <taxon>Ditrysia</taxon>
        <taxon>Papilionoidea</taxon>
        <taxon>Papilionidae</taxon>
        <taxon>Papilioninae</taxon>
        <taxon>Iphiclides</taxon>
    </lineage>
</organism>
<evidence type="ECO:0000313" key="2">
    <source>
        <dbReference type="Proteomes" id="UP000837857"/>
    </source>
</evidence>
<reference evidence="1" key="1">
    <citation type="submission" date="2022-03" db="EMBL/GenBank/DDBJ databases">
        <authorList>
            <person name="Martin H S."/>
        </authorList>
    </citation>
    <scope>NUCLEOTIDE SEQUENCE</scope>
</reference>
<evidence type="ECO:0008006" key="3">
    <source>
        <dbReference type="Google" id="ProtNLM"/>
    </source>
</evidence>
<sequence>MMDGYTYSQNANSHNYYCSKKDSGCKARIKLAKDGRINQALCTHFHERPRYNNHARNLFYCSKRSANCKSSVRLDDSGRIIGIRENHEHAPPKYIVAYDGTYLKISS</sequence>
<gene>
    <name evidence="1" type="ORF">IPOD504_LOCUS2413</name>
</gene>
<keyword evidence="2" id="KW-1185">Reference proteome</keyword>
<proteinExistence type="predicted"/>
<dbReference type="Proteomes" id="UP000837857">
    <property type="component" value="Chromosome 12"/>
</dbReference>
<protein>
    <recommendedName>
        <fullName evidence="3">FLYWCH-type domain-containing protein</fullName>
    </recommendedName>
</protein>
<name>A0ABN8HVP7_9NEOP</name>
<evidence type="ECO:0000313" key="1">
    <source>
        <dbReference type="EMBL" id="CAH2040250.1"/>
    </source>
</evidence>